<accession>A0A0Q9ZLH9</accession>
<evidence type="ECO:0000256" key="7">
    <source>
        <dbReference type="ARBA" id="ARBA00022645"/>
    </source>
</evidence>
<protein>
    <recommendedName>
        <fullName evidence="5">Carboxypeptidase Q</fullName>
    </recommendedName>
    <alternativeName>
        <fullName evidence="20">Plasma glutamate carboxypeptidase</fullName>
    </alternativeName>
</protein>
<keyword evidence="8" id="KW-0645">Protease</keyword>
<evidence type="ECO:0000256" key="16">
    <source>
        <dbReference type="ARBA" id="ARBA00023145"/>
    </source>
</evidence>
<keyword evidence="13" id="KW-0862">Zinc</keyword>
<organism evidence="24 25">
    <name type="scientific">Salegentibacter mishustinae</name>
    <dbReference type="NCBI Taxonomy" id="270918"/>
    <lineage>
        <taxon>Bacteria</taxon>
        <taxon>Pseudomonadati</taxon>
        <taxon>Bacteroidota</taxon>
        <taxon>Flavobacteriia</taxon>
        <taxon>Flavobacteriales</taxon>
        <taxon>Flavobacteriaceae</taxon>
        <taxon>Salegentibacter</taxon>
    </lineage>
</organism>
<dbReference type="Gene3D" id="3.50.30.30">
    <property type="match status" value="1"/>
</dbReference>
<dbReference type="AlphaFoldDB" id="A0A0Q9ZLH9"/>
<dbReference type="Gene3D" id="3.40.630.10">
    <property type="entry name" value="Zn peptidases"/>
    <property type="match status" value="1"/>
</dbReference>
<keyword evidence="17" id="KW-0325">Glycoprotein</keyword>
<feature type="signal peptide" evidence="22">
    <location>
        <begin position="1"/>
        <end position="22"/>
    </location>
</feature>
<dbReference type="InterPro" id="IPR039866">
    <property type="entry name" value="CPQ"/>
</dbReference>
<dbReference type="GO" id="GO:0004180">
    <property type="term" value="F:carboxypeptidase activity"/>
    <property type="evidence" value="ECO:0007669"/>
    <property type="project" value="UniProtKB-KW"/>
</dbReference>
<comment type="caution">
    <text evidence="24">The sequence shown here is derived from an EMBL/GenBank/DDBJ whole genome shotgun (WGS) entry which is preliminary data.</text>
</comment>
<dbReference type="GO" id="GO:0006508">
    <property type="term" value="P:proteolysis"/>
    <property type="evidence" value="ECO:0007669"/>
    <property type="project" value="UniProtKB-KW"/>
</dbReference>
<keyword evidence="7" id="KW-0121">Carboxypeptidase</keyword>
<evidence type="ECO:0000256" key="8">
    <source>
        <dbReference type="ARBA" id="ARBA00022670"/>
    </source>
</evidence>
<evidence type="ECO:0000256" key="3">
    <source>
        <dbReference type="ARBA" id="ARBA00004555"/>
    </source>
</evidence>
<evidence type="ECO:0000313" key="24">
    <source>
        <dbReference type="EMBL" id="KRG30004.1"/>
    </source>
</evidence>
<evidence type="ECO:0000256" key="22">
    <source>
        <dbReference type="SAM" id="SignalP"/>
    </source>
</evidence>
<evidence type="ECO:0000256" key="4">
    <source>
        <dbReference type="ARBA" id="ARBA00004613"/>
    </source>
</evidence>
<evidence type="ECO:0000256" key="11">
    <source>
        <dbReference type="ARBA" id="ARBA00022801"/>
    </source>
</evidence>
<evidence type="ECO:0000256" key="19">
    <source>
        <dbReference type="ARBA" id="ARBA00025833"/>
    </source>
</evidence>
<evidence type="ECO:0000313" key="25">
    <source>
        <dbReference type="Proteomes" id="UP000051643"/>
    </source>
</evidence>
<dbReference type="OrthoDB" id="9769665at2"/>
<sequence length="516" mass="57600">MKKNLRSLFSLFLVAGALQVQAQEEMVDEIVKEANENSKLEELAHEMVDVVGPRLVGTPQMKNAHDWAVKKYDSWGISAENQEYGTWRGWERGITHIDLVEPRVRTLSGRQLAWSPSTGKKGVTAEVVILPEAADSTAFAEMLSSVKGKFVMISVNEPTGRPPYNWEEWATEKSWKKMQESIKETDSLWRNRIQNTGYGYRELPKALEEAGAAGIVTSNWSHGFGANKVFGAYTDDIPTIDLALEDYGLLYRLAENNNAPKIKVVAQSKDLGEVPTFNTIARIEGSEKPEEYVILSAHFDSWDGGTGATDNATGTMVMMETMRILKKLYPNPKRTIIAGHWGSEEQGLNGSRAFVKDNPEIVANVQALFNQDNGTGRVKNISGQGFLHAYDYIGSWLEPVPQEIKSEIETSFPGTPSSGGTDHASFVAAGAPAFMLRSLNWSYWDYTWHTNLDTYDKIVFDDVRSNVILTAIMTYMASEDPETTSRERAVLPINRRTGEQMTWPEPRDAERKGGLD</sequence>
<dbReference type="PANTHER" id="PTHR12053">
    <property type="entry name" value="PROTEASE FAMILY M28 PLASMA GLUTAMATE CARBOXYPEPTIDASE-RELATED"/>
    <property type="match status" value="1"/>
</dbReference>
<evidence type="ECO:0000256" key="5">
    <source>
        <dbReference type="ARBA" id="ARBA00014116"/>
    </source>
</evidence>
<comment type="subunit">
    <text evidence="19">Homodimer. The monomeric form is inactive while the homodimer is active.</text>
</comment>
<evidence type="ECO:0000256" key="21">
    <source>
        <dbReference type="SAM" id="MobiDB-lite"/>
    </source>
</evidence>
<dbReference type="GO" id="GO:0070573">
    <property type="term" value="F:metallodipeptidase activity"/>
    <property type="evidence" value="ECO:0007669"/>
    <property type="project" value="InterPro"/>
</dbReference>
<evidence type="ECO:0000256" key="18">
    <source>
        <dbReference type="ARBA" id="ARBA00023228"/>
    </source>
</evidence>
<keyword evidence="18" id="KW-0458">Lysosome</keyword>
<keyword evidence="12" id="KW-0256">Endoplasmic reticulum</keyword>
<dbReference type="GO" id="GO:0005576">
    <property type="term" value="C:extracellular region"/>
    <property type="evidence" value="ECO:0007669"/>
    <property type="project" value="UniProtKB-SubCell"/>
</dbReference>
<feature type="domain" description="Peptidase M28" evidence="23">
    <location>
        <begin position="278"/>
        <end position="460"/>
    </location>
</feature>
<evidence type="ECO:0000256" key="13">
    <source>
        <dbReference type="ARBA" id="ARBA00022833"/>
    </source>
</evidence>
<dbReference type="STRING" id="270918.APR42_14635"/>
<dbReference type="PANTHER" id="PTHR12053:SF3">
    <property type="entry name" value="CARBOXYPEPTIDASE Q"/>
    <property type="match status" value="1"/>
</dbReference>
<keyword evidence="15" id="KW-0482">Metalloprotease</keyword>
<dbReference type="EMBL" id="LKTP01000003">
    <property type="protein sequence ID" value="KRG30004.1"/>
    <property type="molecule type" value="Genomic_DNA"/>
</dbReference>
<feature type="chain" id="PRO_5006389627" description="Carboxypeptidase Q" evidence="22">
    <location>
        <begin position="23"/>
        <end position="516"/>
    </location>
</feature>
<keyword evidence="25" id="KW-1185">Reference proteome</keyword>
<comment type="subcellular location">
    <subcellularLocation>
        <location evidence="1">Endoplasmic reticulum</location>
    </subcellularLocation>
    <subcellularLocation>
        <location evidence="3">Golgi apparatus</location>
    </subcellularLocation>
    <subcellularLocation>
        <location evidence="2">Lysosome</location>
    </subcellularLocation>
    <subcellularLocation>
        <location evidence="4">Secreted</location>
    </subcellularLocation>
</comment>
<dbReference type="GO" id="GO:0046872">
    <property type="term" value="F:metal ion binding"/>
    <property type="evidence" value="ECO:0007669"/>
    <property type="project" value="UniProtKB-KW"/>
</dbReference>
<proteinExistence type="predicted"/>
<evidence type="ECO:0000256" key="1">
    <source>
        <dbReference type="ARBA" id="ARBA00004240"/>
    </source>
</evidence>
<keyword evidence="10 22" id="KW-0732">Signal</keyword>
<name>A0A0Q9ZLH9_9FLAO</name>
<dbReference type="InterPro" id="IPR007484">
    <property type="entry name" value="Peptidase_M28"/>
</dbReference>
<dbReference type="Proteomes" id="UP000051643">
    <property type="component" value="Unassembled WGS sequence"/>
</dbReference>
<feature type="region of interest" description="Disordered" evidence="21">
    <location>
        <begin position="490"/>
        <end position="516"/>
    </location>
</feature>
<evidence type="ECO:0000256" key="12">
    <source>
        <dbReference type="ARBA" id="ARBA00022824"/>
    </source>
</evidence>
<evidence type="ECO:0000256" key="17">
    <source>
        <dbReference type="ARBA" id="ARBA00023180"/>
    </source>
</evidence>
<keyword evidence="16" id="KW-0865">Zymogen</keyword>
<evidence type="ECO:0000256" key="10">
    <source>
        <dbReference type="ARBA" id="ARBA00022729"/>
    </source>
</evidence>
<evidence type="ECO:0000256" key="6">
    <source>
        <dbReference type="ARBA" id="ARBA00022525"/>
    </source>
</evidence>
<keyword evidence="9" id="KW-0479">Metal-binding</keyword>
<evidence type="ECO:0000256" key="2">
    <source>
        <dbReference type="ARBA" id="ARBA00004371"/>
    </source>
</evidence>
<evidence type="ECO:0000256" key="20">
    <source>
        <dbReference type="ARBA" id="ARBA00033328"/>
    </source>
</evidence>
<evidence type="ECO:0000256" key="9">
    <source>
        <dbReference type="ARBA" id="ARBA00022723"/>
    </source>
</evidence>
<dbReference type="SUPFAM" id="SSF53187">
    <property type="entry name" value="Zn-dependent exopeptidases"/>
    <property type="match status" value="1"/>
</dbReference>
<evidence type="ECO:0000259" key="23">
    <source>
        <dbReference type="Pfam" id="PF04389"/>
    </source>
</evidence>
<dbReference type="Pfam" id="PF04389">
    <property type="entry name" value="Peptidase_M28"/>
    <property type="match status" value="1"/>
</dbReference>
<dbReference type="GO" id="GO:0005764">
    <property type="term" value="C:lysosome"/>
    <property type="evidence" value="ECO:0007669"/>
    <property type="project" value="UniProtKB-SubCell"/>
</dbReference>
<keyword evidence="11" id="KW-0378">Hydrolase</keyword>
<reference evidence="24" key="1">
    <citation type="submission" date="2015-10" db="EMBL/GenBank/DDBJ databases">
        <title>Draft genome sequence of Salegentibacter mishustinae KCTC 12263.</title>
        <authorList>
            <person name="Lin W."/>
            <person name="Zheng Q."/>
        </authorList>
    </citation>
    <scope>NUCLEOTIDE SEQUENCE [LARGE SCALE GENOMIC DNA]</scope>
    <source>
        <strain evidence="24">KCTC 12263</strain>
    </source>
</reference>
<dbReference type="RefSeq" id="WP_057481025.1">
    <property type="nucleotide sequence ID" value="NZ_BMWR01000008.1"/>
</dbReference>
<evidence type="ECO:0000256" key="15">
    <source>
        <dbReference type="ARBA" id="ARBA00023049"/>
    </source>
</evidence>
<keyword evidence="14" id="KW-0333">Golgi apparatus</keyword>
<feature type="compositionally biased region" description="Basic and acidic residues" evidence="21">
    <location>
        <begin position="505"/>
        <end position="516"/>
    </location>
</feature>
<gene>
    <name evidence="24" type="ORF">APR42_14635</name>
</gene>
<keyword evidence="6" id="KW-0964">Secreted</keyword>
<evidence type="ECO:0000256" key="14">
    <source>
        <dbReference type="ARBA" id="ARBA00023034"/>
    </source>
</evidence>